<proteinExistence type="predicted"/>
<dbReference type="Proteomes" id="UP000186817">
    <property type="component" value="Unassembled WGS sequence"/>
</dbReference>
<sequence length="574" mass="65374">MNSWVRMIKQHLLKAPAPDWRYEGISCLEAITHVLGKKHSRDRFIVEKLRGSEASDLEVPVRDLELNLHEGRWGTMVNTCKSLLSVRPVFAYWTPDIISQDPPGPHASQADREGYTSFCNMRDSMTKSVRDSSWWEYLRMILRLARVLDHLEHWLEACPCHFKQVLETSLAGNRIFNTRYDCAMSGRRGPELAAGALDAILRDNFGTQRTQLLMACSSLQPEDADKICHDFSVGQAKLEQFLVLKFSFWGALPHKLCVLGHHDEAEARAGLKAAKDMFEEHPSSDQHHALTEHFFRGPLAGDIDAFIERRLARSDSQGFLCEAAACAFVSCVERSIEARHALLKAKTELMKRISPATFSLAIRSHEFYRRCLNNAEMLSEWQKHVLRLKKTSRHGYPYVIDMLGFAQHPEIHRSRGLFHRVRLRDAAHVIYHCDLETQYDRQALAGSTMQQPAYRDNPDSAAKLRKLVSSQSTDEDKHRAMLRVVMHEHFHHKCQEGAIYSLTGHVPAPRLLQDALVPKPKPRAPEARQEVVHPQADAQMFQEPDLDPWTTPQPAQSLELSAVPSDATPVLFVQ</sequence>
<protein>
    <submittedName>
        <fullName evidence="1">Uncharacterized protein</fullName>
    </submittedName>
</protein>
<accession>A0A1Q9BU72</accession>
<feature type="non-terminal residue" evidence="1">
    <location>
        <position position="574"/>
    </location>
</feature>
<organism evidence="1 2">
    <name type="scientific">Symbiodinium microadriaticum</name>
    <name type="common">Dinoflagellate</name>
    <name type="synonym">Zooxanthella microadriatica</name>
    <dbReference type="NCBI Taxonomy" id="2951"/>
    <lineage>
        <taxon>Eukaryota</taxon>
        <taxon>Sar</taxon>
        <taxon>Alveolata</taxon>
        <taxon>Dinophyceae</taxon>
        <taxon>Suessiales</taxon>
        <taxon>Symbiodiniaceae</taxon>
        <taxon>Symbiodinium</taxon>
    </lineage>
</organism>
<reference evidence="1 2" key="1">
    <citation type="submission" date="2016-02" db="EMBL/GenBank/DDBJ databases">
        <title>Genome analysis of coral dinoflagellate symbionts highlights evolutionary adaptations to a symbiotic lifestyle.</title>
        <authorList>
            <person name="Aranda M."/>
            <person name="Li Y."/>
            <person name="Liew Y.J."/>
            <person name="Baumgarten S."/>
            <person name="Simakov O."/>
            <person name="Wilson M."/>
            <person name="Piel J."/>
            <person name="Ashoor H."/>
            <person name="Bougouffa S."/>
            <person name="Bajic V.B."/>
            <person name="Ryu T."/>
            <person name="Ravasi T."/>
            <person name="Bayer T."/>
            <person name="Micklem G."/>
            <person name="Kim H."/>
            <person name="Bhak J."/>
            <person name="Lajeunesse T.C."/>
            <person name="Voolstra C.R."/>
        </authorList>
    </citation>
    <scope>NUCLEOTIDE SEQUENCE [LARGE SCALE GENOMIC DNA]</scope>
    <source>
        <strain evidence="1 2">CCMP2467</strain>
    </source>
</reference>
<name>A0A1Q9BU72_SYMMI</name>
<comment type="caution">
    <text evidence="1">The sequence shown here is derived from an EMBL/GenBank/DDBJ whole genome shotgun (WGS) entry which is preliminary data.</text>
</comment>
<keyword evidence="2" id="KW-1185">Reference proteome</keyword>
<dbReference type="OMA" id="SEYQSIC"/>
<dbReference type="OrthoDB" id="418765at2759"/>
<evidence type="ECO:0000313" key="2">
    <source>
        <dbReference type="Proteomes" id="UP000186817"/>
    </source>
</evidence>
<gene>
    <name evidence="1" type="ORF">AK812_SmicGene46297</name>
</gene>
<dbReference type="EMBL" id="LSRX01004076">
    <property type="protein sequence ID" value="OLP74229.1"/>
    <property type="molecule type" value="Genomic_DNA"/>
</dbReference>
<evidence type="ECO:0000313" key="1">
    <source>
        <dbReference type="EMBL" id="OLP74229.1"/>
    </source>
</evidence>
<dbReference type="AlphaFoldDB" id="A0A1Q9BU72"/>